<sequence>MKDKEADEFRESASIYQIWLLFRKNRIALFSFYLFFLLILTALFAPFIAPYSDSMEFVGQEFMPPSWVEKGQIAFFFGTDDLARDVLSRVIMGARYTLGSSLIVVILAAIIGGALGIWAGMSGGIKARFLGHIFDAFLSIPILLIAIIISTFMEPSLMNAIISTLLAVLPYFTHAIYRAIQQELKKEYVMMLKLDGITNGELLRSTILPNITVLYIQEISRAFVVTILDISALSFISLGAQRPMPEWGAMIKDSLELIYLAPWTVLLPGFAIILTILLSIVFINGLCQAINQYYQ</sequence>
<dbReference type="Gene3D" id="1.10.3720.10">
    <property type="entry name" value="MetI-like"/>
    <property type="match status" value="1"/>
</dbReference>
<dbReference type="GO" id="GO:0055085">
    <property type="term" value="P:transmembrane transport"/>
    <property type="evidence" value="ECO:0007669"/>
    <property type="project" value="InterPro"/>
</dbReference>
<proteinExistence type="inferred from homology"/>
<evidence type="ECO:0000259" key="10">
    <source>
        <dbReference type="PROSITE" id="PS50928"/>
    </source>
</evidence>
<accession>A0A1V3I7G8</accession>
<dbReference type="Pfam" id="PF12911">
    <property type="entry name" value="OppC_N"/>
    <property type="match status" value="1"/>
</dbReference>
<evidence type="ECO:0000256" key="4">
    <source>
        <dbReference type="ARBA" id="ARBA00022519"/>
    </source>
</evidence>
<feature type="transmembrane region" description="Helical" evidence="9">
    <location>
        <begin position="98"/>
        <end position="121"/>
    </location>
</feature>
<dbReference type="InterPro" id="IPR000515">
    <property type="entry name" value="MetI-like"/>
</dbReference>
<dbReference type="OrthoDB" id="9805884at2"/>
<evidence type="ECO:0000313" key="11">
    <source>
        <dbReference type="EMBL" id="OOF35999.1"/>
    </source>
</evidence>
<dbReference type="Proteomes" id="UP000189437">
    <property type="component" value="Unassembled WGS sequence"/>
</dbReference>
<dbReference type="GO" id="GO:0005886">
    <property type="term" value="C:plasma membrane"/>
    <property type="evidence" value="ECO:0007669"/>
    <property type="project" value="UniProtKB-SubCell"/>
</dbReference>
<evidence type="ECO:0000256" key="9">
    <source>
        <dbReference type="RuleBase" id="RU363032"/>
    </source>
</evidence>
<feature type="transmembrane region" description="Helical" evidence="9">
    <location>
        <begin position="133"/>
        <end position="153"/>
    </location>
</feature>
<evidence type="ECO:0000256" key="7">
    <source>
        <dbReference type="ARBA" id="ARBA00023136"/>
    </source>
</evidence>
<keyword evidence="7 9" id="KW-0472">Membrane</keyword>
<keyword evidence="2 9" id="KW-0813">Transport</keyword>
<dbReference type="PANTHER" id="PTHR43386:SF5">
    <property type="entry name" value="PUTRESCINE EXPORT SYSTEM PERMEASE PROTEIN SAPC"/>
    <property type="match status" value="1"/>
</dbReference>
<protein>
    <submittedName>
        <fullName evidence="11">Peptide ABC transporter permease</fullName>
    </submittedName>
</protein>
<dbReference type="PANTHER" id="PTHR43386">
    <property type="entry name" value="OLIGOPEPTIDE TRANSPORT SYSTEM PERMEASE PROTEIN APPC"/>
    <property type="match status" value="1"/>
</dbReference>
<keyword evidence="3" id="KW-1003">Cell membrane</keyword>
<comment type="caution">
    <text evidence="11">The sequence shown here is derived from an EMBL/GenBank/DDBJ whole genome shotgun (WGS) entry which is preliminary data.</text>
</comment>
<keyword evidence="6 9" id="KW-1133">Transmembrane helix</keyword>
<reference evidence="11 12" key="1">
    <citation type="submission" date="2016-10" db="EMBL/GenBank/DDBJ databases">
        <title>Rodentibacter gen. nov. and new species.</title>
        <authorList>
            <person name="Christensen H."/>
        </authorList>
    </citation>
    <scope>NUCLEOTIDE SEQUENCE [LARGE SCALE GENOMIC DNA]</scope>
    <source>
        <strain evidence="11 12">Ac69</strain>
    </source>
</reference>
<feature type="transmembrane region" description="Helical" evidence="9">
    <location>
        <begin position="222"/>
        <end position="240"/>
    </location>
</feature>
<dbReference type="STRING" id="1908258.BKK48_07745"/>
<name>A0A1V3I7G8_9PAST</name>
<evidence type="ECO:0000256" key="3">
    <source>
        <dbReference type="ARBA" id="ARBA00022475"/>
    </source>
</evidence>
<feature type="transmembrane region" description="Helical" evidence="9">
    <location>
        <begin position="159"/>
        <end position="180"/>
    </location>
</feature>
<dbReference type="InterPro" id="IPR050366">
    <property type="entry name" value="BP-dependent_transpt_permease"/>
</dbReference>
<feature type="transmembrane region" description="Helical" evidence="9">
    <location>
        <begin position="260"/>
        <end position="287"/>
    </location>
</feature>
<evidence type="ECO:0000256" key="8">
    <source>
        <dbReference type="ARBA" id="ARBA00024202"/>
    </source>
</evidence>
<dbReference type="EMBL" id="MLHH01000017">
    <property type="protein sequence ID" value="OOF35999.1"/>
    <property type="molecule type" value="Genomic_DNA"/>
</dbReference>
<dbReference type="Pfam" id="PF00528">
    <property type="entry name" value="BPD_transp_1"/>
    <property type="match status" value="1"/>
</dbReference>
<evidence type="ECO:0000256" key="2">
    <source>
        <dbReference type="ARBA" id="ARBA00022448"/>
    </source>
</evidence>
<evidence type="ECO:0000256" key="6">
    <source>
        <dbReference type="ARBA" id="ARBA00022989"/>
    </source>
</evidence>
<comment type="similarity">
    <text evidence="8">Belongs to the binding-protein-dependent transport system permease family. OppBC subfamily.</text>
</comment>
<evidence type="ECO:0000256" key="5">
    <source>
        <dbReference type="ARBA" id="ARBA00022692"/>
    </source>
</evidence>
<dbReference type="CDD" id="cd06261">
    <property type="entry name" value="TM_PBP2"/>
    <property type="match status" value="1"/>
</dbReference>
<dbReference type="PROSITE" id="PS50928">
    <property type="entry name" value="ABC_TM1"/>
    <property type="match status" value="1"/>
</dbReference>
<dbReference type="RefSeq" id="WP_077427555.1">
    <property type="nucleotide sequence ID" value="NZ_MLHH01000017.1"/>
</dbReference>
<dbReference type="AlphaFoldDB" id="A0A1V3I7G8"/>
<organism evidence="11 12">
    <name type="scientific">Rodentibacter heidelbergensis</name>
    <dbReference type="NCBI Taxonomy" id="1908258"/>
    <lineage>
        <taxon>Bacteria</taxon>
        <taxon>Pseudomonadati</taxon>
        <taxon>Pseudomonadota</taxon>
        <taxon>Gammaproteobacteria</taxon>
        <taxon>Pasteurellales</taxon>
        <taxon>Pasteurellaceae</taxon>
        <taxon>Rodentibacter</taxon>
    </lineage>
</organism>
<feature type="transmembrane region" description="Helical" evidence="9">
    <location>
        <begin position="27"/>
        <end position="49"/>
    </location>
</feature>
<dbReference type="SUPFAM" id="SSF161098">
    <property type="entry name" value="MetI-like"/>
    <property type="match status" value="1"/>
</dbReference>
<keyword evidence="5 9" id="KW-0812">Transmembrane</keyword>
<dbReference type="InterPro" id="IPR025966">
    <property type="entry name" value="OppC_N"/>
</dbReference>
<gene>
    <name evidence="11" type="ORF">BKK48_07745</name>
</gene>
<keyword evidence="4" id="KW-0997">Cell inner membrane</keyword>
<keyword evidence="12" id="KW-1185">Reference proteome</keyword>
<evidence type="ECO:0000313" key="12">
    <source>
        <dbReference type="Proteomes" id="UP000189437"/>
    </source>
</evidence>
<dbReference type="InterPro" id="IPR035906">
    <property type="entry name" value="MetI-like_sf"/>
</dbReference>
<evidence type="ECO:0000256" key="1">
    <source>
        <dbReference type="ARBA" id="ARBA00004429"/>
    </source>
</evidence>
<feature type="domain" description="ABC transmembrane type-1" evidence="10">
    <location>
        <begin position="98"/>
        <end position="284"/>
    </location>
</feature>
<comment type="subcellular location">
    <subcellularLocation>
        <location evidence="1">Cell inner membrane</location>
        <topology evidence="1">Multi-pass membrane protein</topology>
    </subcellularLocation>
    <subcellularLocation>
        <location evidence="9">Cell membrane</location>
        <topology evidence="9">Multi-pass membrane protein</topology>
    </subcellularLocation>
</comment>